<dbReference type="Gene3D" id="3.30.450.40">
    <property type="match status" value="1"/>
</dbReference>
<dbReference type="SUPFAM" id="SSF55785">
    <property type="entry name" value="PYP-like sensor domain (PAS domain)"/>
    <property type="match status" value="3"/>
</dbReference>
<feature type="domain" description="PAC" evidence="7">
    <location>
        <begin position="252"/>
        <end position="306"/>
    </location>
</feature>
<dbReference type="PROSITE" id="PS50113">
    <property type="entry name" value="PAC"/>
    <property type="match status" value="3"/>
</dbReference>
<keyword evidence="5" id="KW-0418">Kinase</keyword>
<dbReference type="Pfam" id="PF00512">
    <property type="entry name" value="HisKA"/>
    <property type="match status" value="1"/>
</dbReference>
<dbReference type="Gene3D" id="3.30.450.20">
    <property type="entry name" value="PAS domain"/>
    <property type="match status" value="3"/>
</dbReference>
<dbReference type="RefSeq" id="WP_169551379.1">
    <property type="nucleotide sequence ID" value="NZ_CP051677.1"/>
</dbReference>
<feature type="domain" description="Histidine kinase" evidence="6">
    <location>
        <begin position="609"/>
        <end position="836"/>
    </location>
</feature>
<evidence type="ECO:0000259" key="6">
    <source>
        <dbReference type="PROSITE" id="PS50109"/>
    </source>
</evidence>
<evidence type="ECO:0000256" key="2">
    <source>
        <dbReference type="ARBA" id="ARBA00012438"/>
    </source>
</evidence>
<dbReference type="AlphaFoldDB" id="A0A7L5DMS6"/>
<dbReference type="InterPro" id="IPR003661">
    <property type="entry name" value="HisK_dim/P_dom"/>
</dbReference>
<gene>
    <name evidence="8" type="ORF">HH216_14110</name>
</gene>
<dbReference type="KEGG" id="srho:HH216_14110"/>
<dbReference type="InterPro" id="IPR005467">
    <property type="entry name" value="His_kinase_dom"/>
</dbReference>
<evidence type="ECO:0000256" key="4">
    <source>
        <dbReference type="ARBA" id="ARBA00022679"/>
    </source>
</evidence>
<name>A0A7L5DMS6_9BACT</name>
<proteinExistence type="predicted"/>
<dbReference type="SMART" id="SM00388">
    <property type="entry name" value="HisKA"/>
    <property type="match status" value="1"/>
</dbReference>
<dbReference type="PANTHER" id="PTHR43304:SF1">
    <property type="entry name" value="PAC DOMAIN-CONTAINING PROTEIN"/>
    <property type="match status" value="1"/>
</dbReference>
<feature type="domain" description="PAC" evidence="7">
    <location>
        <begin position="514"/>
        <end position="566"/>
    </location>
</feature>
<dbReference type="PRINTS" id="PR00344">
    <property type="entry name" value="BCTRLSENSOR"/>
</dbReference>
<dbReference type="Gene3D" id="1.10.287.130">
    <property type="match status" value="1"/>
</dbReference>
<comment type="catalytic activity">
    <reaction evidence="1">
        <text>ATP + protein L-histidine = ADP + protein N-phospho-L-histidine.</text>
        <dbReference type="EC" id="2.7.13.3"/>
    </reaction>
</comment>
<evidence type="ECO:0000256" key="1">
    <source>
        <dbReference type="ARBA" id="ARBA00000085"/>
    </source>
</evidence>
<accession>A0A7L5DMS6</accession>
<dbReference type="FunFam" id="3.30.565.10:FF:000006">
    <property type="entry name" value="Sensor histidine kinase WalK"/>
    <property type="match status" value="1"/>
</dbReference>
<reference evidence="8 9" key="1">
    <citation type="submission" date="2020-04" db="EMBL/GenBank/DDBJ databases">
        <title>Genome sequencing of novel species.</title>
        <authorList>
            <person name="Heo J."/>
            <person name="Kim S.-J."/>
            <person name="Kim J.-S."/>
            <person name="Hong S.-B."/>
            <person name="Kwon S.-W."/>
        </authorList>
    </citation>
    <scope>NUCLEOTIDE SEQUENCE [LARGE SCALE GENOMIC DNA]</scope>
    <source>
        <strain evidence="8 9">CJU-R4</strain>
    </source>
</reference>
<dbReference type="InterPro" id="IPR052162">
    <property type="entry name" value="Sensor_kinase/Photoreceptor"/>
</dbReference>
<dbReference type="InterPro" id="IPR013656">
    <property type="entry name" value="PAS_4"/>
</dbReference>
<dbReference type="PANTHER" id="PTHR43304">
    <property type="entry name" value="PHYTOCHROME-LIKE PROTEIN CPH1"/>
    <property type="match status" value="1"/>
</dbReference>
<dbReference type="Pfam" id="PF01590">
    <property type="entry name" value="GAF"/>
    <property type="match status" value="1"/>
</dbReference>
<dbReference type="SMART" id="SM00091">
    <property type="entry name" value="PAS"/>
    <property type="match status" value="3"/>
</dbReference>
<dbReference type="Proteomes" id="UP000501128">
    <property type="component" value="Chromosome"/>
</dbReference>
<dbReference type="Gene3D" id="3.30.565.10">
    <property type="entry name" value="Histidine kinase-like ATPase, C-terminal domain"/>
    <property type="match status" value="1"/>
</dbReference>
<protein>
    <recommendedName>
        <fullName evidence="2">histidine kinase</fullName>
        <ecNumber evidence="2">2.7.13.3</ecNumber>
    </recommendedName>
</protein>
<dbReference type="SUPFAM" id="SSF55874">
    <property type="entry name" value="ATPase domain of HSP90 chaperone/DNA topoisomerase II/histidine kinase"/>
    <property type="match status" value="1"/>
</dbReference>
<dbReference type="InterPro" id="IPR004358">
    <property type="entry name" value="Sig_transdc_His_kin-like_C"/>
</dbReference>
<keyword evidence="4" id="KW-0808">Transferase</keyword>
<dbReference type="EMBL" id="CP051677">
    <property type="protein sequence ID" value="QJD79415.1"/>
    <property type="molecule type" value="Genomic_DNA"/>
</dbReference>
<dbReference type="InterPro" id="IPR000700">
    <property type="entry name" value="PAS-assoc_C"/>
</dbReference>
<keyword evidence="3" id="KW-0597">Phosphoprotein</keyword>
<dbReference type="SUPFAM" id="SSF47384">
    <property type="entry name" value="Homodimeric domain of signal transducing histidine kinase"/>
    <property type="match status" value="1"/>
</dbReference>
<organism evidence="8 9">
    <name type="scientific">Spirosoma rhododendri</name>
    <dbReference type="NCBI Taxonomy" id="2728024"/>
    <lineage>
        <taxon>Bacteria</taxon>
        <taxon>Pseudomonadati</taxon>
        <taxon>Bacteroidota</taxon>
        <taxon>Cytophagia</taxon>
        <taxon>Cytophagales</taxon>
        <taxon>Cytophagaceae</taxon>
        <taxon>Spirosoma</taxon>
    </lineage>
</organism>
<feature type="domain" description="PAC" evidence="7">
    <location>
        <begin position="383"/>
        <end position="436"/>
    </location>
</feature>
<dbReference type="EC" id="2.7.13.3" evidence="2"/>
<dbReference type="InterPro" id="IPR036097">
    <property type="entry name" value="HisK_dim/P_sf"/>
</dbReference>
<dbReference type="Pfam" id="PF02518">
    <property type="entry name" value="HATPase_c"/>
    <property type="match status" value="1"/>
</dbReference>
<evidence type="ECO:0000256" key="5">
    <source>
        <dbReference type="ARBA" id="ARBA00022777"/>
    </source>
</evidence>
<dbReference type="SMART" id="SM00387">
    <property type="entry name" value="HATPase_c"/>
    <property type="match status" value="1"/>
</dbReference>
<evidence type="ECO:0000313" key="9">
    <source>
        <dbReference type="Proteomes" id="UP000501128"/>
    </source>
</evidence>
<dbReference type="NCBIfam" id="TIGR00229">
    <property type="entry name" value="sensory_box"/>
    <property type="match status" value="1"/>
</dbReference>
<dbReference type="InterPro" id="IPR036890">
    <property type="entry name" value="HATPase_C_sf"/>
</dbReference>
<dbReference type="SUPFAM" id="SSF55781">
    <property type="entry name" value="GAF domain-like"/>
    <property type="match status" value="1"/>
</dbReference>
<evidence type="ECO:0000259" key="7">
    <source>
        <dbReference type="PROSITE" id="PS50113"/>
    </source>
</evidence>
<dbReference type="PROSITE" id="PS50109">
    <property type="entry name" value="HIS_KIN"/>
    <property type="match status" value="1"/>
</dbReference>
<evidence type="ECO:0000256" key="3">
    <source>
        <dbReference type="ARBA" id="ARBA00022553"/>
    </source>
</evidence>
<sequence length="836" mass="93215">MYIPSSDEEDKRLAALESYAVLDSLPEQEYEDITRLAAQICQTPVALITLVDQARQWFKSNRGLSFRQTPREQSFCAHNLQALSSSLVVEDARQDARFQHNPLVTGDPHIVFYAGEPLLDDDGFTLGSLCVIDFQVRQLDEGQLKALKILANQVVTLLTARRRMIQQARLQQQLRASEARFQNLVMATPTATAVFVGREMVIQQVNPPMLAIWGKDNRVIGKSLHTAIPELEGQPFLAQLQHVFDTGEPFLHQEGMAHVIENGQPRQVYFNHAYNPLVDEQGQIYGVINVALDTTAQVVARQQLAERETRFRNVVEQAPMAIGQLKGREMIIELGNERIFEVWGKGPSIVGRPIVEAIPELEGQPFIELMATVFETGVPFYGKAVLAKLVRQGRLEEVYFDFSYSPIRDTAGQISGILIMAVDVTGQVLAQQAIEKSEQRFRRLVEDAPFGIAVFETADMHITLANETIVNLWGKTTAVIGQKIADALPELADQPFIPLLKVVYATGETYRSTEQAADLLIDGRLQTRWFNFVYQPLVDGQGQVYAILNMAVDITDKYLASQQLRQSEQRYRDLAAELDNRVQVRTQELTRLNNDLQRSNDNLQQFAYVASHDLQEPLRKIQTFSDLLGLELATHADPAVGDHLRRIAAAAARMSALVRDLLTYSRVSTRQQAFGSVSLSEIMAGVVASLYKTIQRTNAQLEVAELPTARGDKSQLAQLFGNLLSNALKFVKADQQPHIQVAYTHRSADELPAEVHPTTTVPFYHQISVTDNGIGFNTKYLSRIFQVFQQLNGRNEYAGTGVGLAICQRVVENHGGSITASSEVGQGATFCVYLPA</sequence>
<dbReference type="Pfam" id="PF08448">
    <property type="entry name" value="PAS_4"/>
    <property type="match status" value="3"/>
</dbReference>
<evidence type="ECO:0000313" key="8">
    <source>
        <dbReference type="EMBL" id="QJD79415.1"/>
    </source>
</evidence>
<dbReference type="InterPro" id="IPR000014">
    <property type="entry name" value="PAS"/>
</dbReference>
<dbReference type="GO" id="GO:0000155">
    <property type="term" value="F:phosphorelay sensor kinase activity"/>
    <property type="evidence" value="ECO:0007669"/>
    <property type="project" value="InterPro"/>
</dbReference>
<dbReference type="InterPro" id="IPR035965">
    <property type="entry name" value="PAS-like_dom_sf"/>
</dbReference>
<dbReference type="InterPro" id="IPR003018">
    <property type="entry name" value="GAF"/>
</dbReference>
<dbReference type="CDD" id="cd00082">
    <property type="entry name" value="HisKA"/>
    <property type="match status" value="1"/>
</dbReference>
<dbReference type="InterPro" id="IPR003594">
    <property type="entry name" value="HATPase_dom"/>
</dbReference>
<dbReference type="InterPro" id="IPR029016">
    <property type="entry name" value="GAF-like_dom_sf"/>
</dbReference>
<keyword evidence="9" id="KW-1185">Reference proteome</keyword>